<dbReference type="PROSITE" id="PS51371">
    <property type="entry name" value="CBS"/>
    <property type="match status" value="2"/>
</dbReference>
<keyword evidence="5" id="KW-0520">NAD</keyword>
<feature type="binding site" description="in other chain" evidence="6">
    <location>
        <position position="310"/>
    </location>
    <ligand>
        <name>K(+)</name>
        <dbReference type="ChEBI" id="CHEBI:29103"/>
        <note>ligand shared between two tetrameric partners</note>
    </ligand>
</feature>
<dbReference type="Pfam" id="PF00571">
    <property type="entry name" value="CBS"/>
    <property type="match status" value="2"/>
</dbReference>
<name>A0A1F6ATD1_9BACT</name>
<proteinExistence type="inferred from homology"/>
<dbReference type="EMBL" id="MFJY01000031">
    <property type="protein sequence ID" value="OGG27949.1"/>
    <property type="molecule type" value="Genomic_DNA"/>
</dbReference>
<dbReference type="SMART" id="SM01240">
    <property type="entry name" value="IMPDH"/>
    <property type="match status" value="1"/>
</dbReference>
<feature type="domain" description="CBS" evidence="8">
    <location>
        <begin position="98"/>
        <end position="159"/>
    </location>
</feature>
<dbReference type="PANTHER" id="PTHR11911">
    <property type="entry name" value="INOSINE-5-MONOPHOSPHATE DEHYDROGENASE RELATED"/>
    <property type="match status" value="1"/>
</dbReference>
<gene>
    <name evidence="9" type="ORF">A3A64_02745</name>
</gene>
<sequence>MAEKVLPQGLGFADVLLVPQYSDIRSRYGDQIDTSTRIARGMPPIHIPIISSNMDTVTESKMAIAMALHGGIGIIHRFMTAKQQAEEIRKVKETMRVMEDDPPLITDSATIGDALDLLRRRPRGYVLAYSGDSFSGQFSGIATTRDFLAAPADAPIAAIMTPREKIITVMVGTTREQAVEIMKSHRIEKIPVIGTDGMLVGVYTLNDSEFFQRYPNASLDREGRLMVGAAIGVQNGDVQRAHMLQQVESDVLVLDIAHGHLIYTAEMLKQLKVDEGITVPIIAGNVATREGTIYLRDSGADGGKIGVGAGLVCDTRSVAGSGRSQITAVMEAAEAVANDRDPMAIISDGGTREPGDIPKAIGAGADSVMVGSLFAGTDESPGEPVLVDGTLQSMVRGMASASAFRDRQALGDSTTDKDKYVPEGRTIFTPYKGPVSKVISNLVGGLRSGMSYTGAHTIDEMKKRAKFQIIPSGTPE</sequence>
<keyword evidence="2" id="KW-0479">Metal-binding</keyword>
<evidence type="ECO:0000256" key="7">
    <source>
        <dbReference type="PROSITE-ProRule" id="PRU00703"/>
    </source>
</evidence>
<evidence type="ECO:0000256" key="5">
    <source>
        <dbReference type="PIRSR" id="PIRSR000130-3"/>
    </source>
</evidence>
<dbReference type="SUPFAM" id="SSF51412">
    <property type="entry name" value="Inosine monophosphate dehydrogenase (IMPDH)"/>
    <property type="match status" value="1"/>
</dbReference>
<feature type="non-terminal residue" evidence="9">
    <location>
        <position position="476"/>
    </location>
</feature>
<keyword evidence="6" id="KW-0630">Potassium</keyword>
<dbReference type="GO" id="GO:0006183">
    <property type="term" value="P:GTP biosynthetic process"/>
    <property type="evidence" value="ECO:0007669"/>
    <property type="project" value="TreeGrafter"/>
</dbReference>
<dbReference type="InterPro" id="IPR046342">
    <property type="entry name" value="CBS_dom_sf"/>
</dbReference>
<dbReference type="InterPro" id="IPR013785">
    <property type="entry name" value="Aldolase_TIM"/>
</dbReference>
<organism evidence="9 10">
    <name type="scientific">Candidatus Gottesmanbacteria bacterium RIFCSPLOWO2_01_FULL_48_11</name>
    <dbReference type="NCBI Taxonomy" id="1798395"/>
    <lineage>
        <taxon>Bacteria</taxon>
        <taxon>Candidatus Gottesmaniibacteriota</taxon>
    </lineage>
</organism>
<comment type="similarity">
    <text evidence="1">Belongs to the IMPDH/GMPR family.</text>
</comment>
<dbReference type="PIRSF" id="PIRSF000130">
    <property type="entry name" value="IMPDH"/>
    <property type="match status" value="1"/>
</dbReference>
<feature type="binding site" description="in other chain" evidence="6">
    <location>
        <position position="313"/>
    </location>
    <ligand>
        <name>K(+)</name>
        <dbReference type="ChEBI" id="CHEBI:29103"/>
        <note>ligand shared between two tetrameric partners</note>
    </ligand>
</feature>
<dbReference type="CDD" id="cd00381">
    <property type="entry name" value="IMPDH"/>
    <property type="match status" value="1"/>
</dbReference>
<dbReference type="InterPro" id="IPR005990">
    <property type="entry name" value="IMP_DH"/>
</dbReference>
<dbReference type="Pfam" id="PF00478">
    <property type="entry name" value="IMPDH"/>
    <property type="match status" value="1"/>
</dbReference>
<feature type="binding site" evidence="5">
    <location>
        <begin position="306"/>
        <end position="308"/>
    </location>
    <ligand>
        <name>NAD(+)</name>
        <dbReference type="ChEBI" id="CHEBI:57540"/>
    </ligand>
</feature>
<dbReference type="AlphaFoldDB" id="A0A1F6ATD1"/>
<feature type="binding site" evidence="5">
    <location>
        <begin position="255"/>
        <end position="257"/>
    </location>
    <ligand>
        <name>NAD(+)</name>
        <dbReference type="ChEBI" id="CHEBI:57540"/>
    </ligand>
</feature>
<dbReference type="PANTHER" id="PTHR11911:SF111">
    <property type="entry name" value="INOSINE-5'-MONOPHOSPHATE DEHYDROGENASE"/>
    <property type="match status" value="1"/>
</dbReference>
<dbReference type="InterPro" id="IPR001093">
    <property type="entry name" value="IMP_DH_GMPRt"/>
</dbReference>
<evidence type="ECO:0000256" key="2">
    <source>
        <dbReference type="ARBA" id="ARBA00022723"/>
    </source>
</evidence>
<feature type="domain" description="CBS" evidence="8">
    <location>
        <begin position="160"/>
        <end position="218"/>
    </location>
</feature>
<evidence type="ECO:0000313" key="10">
    <source>
        <dbReference type="Proteomes" id="UP000178305"/>
    </source>
</evidence>
<protein>
    <recommendedName>
        <fullName evidence="8">CBS domain-containing protein</fullName>
    </recommendedName>
</protein>
<evidence type="ECO:0000256" key="1">
    <source>
        <dbReference type="ARBA" id="ARBA00005502"/>
    </source>
</evidence>
<comment type="caution">
    <text evidence="9">The sequence shown here is derived from an EMBL/GenBank/DDBJ whole genome shotgun (WGS) entry which is preliminary data.</text>
</comment>
<evidence type="ECO:0000259" key="8">
    <source>
        <dbReference type="PROSITE" id="PS51371"/>
    </source>
</evidence>
<feature type="binding site" description="in other chain" evidence="6">
    <location>
        <position position="308"/>
    </location>
    <ligand>
        <name>K(+)</name>
        <dbReference type="ChEBI" id="CHEBI:29103"/>
        <note>ligand shared between two tetrameric partners</note>
    </ligand>
</feature>
<evidence type="ECO:0000256" key="6">
    <source>
        <dbReference type="PIRSR" id="PIRSR000130-4"/>
    </source>
</evidence>
<evidence type="ECO:0000256" key="4">
    <source>
        <dbReference type="ARBA" id="ARBA00023122"/>
    </source>
</evidence>
<evidence type="ECO:0000256" key="3">
    <source>
        <dbReference type="ARBA" id="ARBA00023002"/>
    </source>
</evidence>
<dbReference type="Proteomes" id="UP000178305">
    <property type="component" value="Unassembled WGS sequence"/>
</dbReference>
<dbReference type="Gene3D" id="3.20.20.70">
    <property type="entry name" value="Aldolase class I"/>
    <property type="match status" value="1"/>
</dbReference>
<keyword evidence="3" id="KW-0560">Oxidoreductase</keyword>
<keyword evidence="4 7" id="KW-0129">CBS domain</keyword>
<dbReference type="GO" id="GO:0046872">
    <property type="term" value="F:metal ion binding"/>
    <property type="evidence" value="ECO:0007669"/>
    <property type="project" value="UniProtKB-KW"/>
</dbReference>
<dbReference type="SMART" id="SM00116">
    <property type="entry name" value="CBS"/>
    <property type="match status" value="2"/>
</dbReference>
<dbReference type="SUPFAM" id="SSF54631">
    <property type="entry name" value="CBS-domain pair"/>
    <property type="match status" value="1"/>
</dbReference>
<evidence type="ECO:0000313" key="9">
    <source>
        <dbReference type="EMBL" id="OGG27949.1"/>
    </source>
</evidence>
<dbReference type="GO" id="GO:0003938">
    <property type="term" value="F:IMP dehydrogenase activity"/>
    <property type="evidence" value="ECO:0007669"/>
    <property type="project" value="InterPro"/>
</dbReference>
<dbReference type="FunFam" id="3.20.20.70:FF:000424">
    <property type="entry name" value="Inosine-5'-monophosphate dehydrogenase 2"/>
    <property type="match status" value="1"/>
</dbReference>
<accession>A0A1F6ATD1</accession>
<dbReference type="InterPro" id="IPR000644">
    <property type="entry name" value="CBS_dom"/>
</dbReference>
<reference evidence="9 10" key="1">
    <citation type="journal article" date="2016" name="Nat. Commun.">
        <title>Thousands of microbial genomes shed light on interconnected biogeochemical processes in an aquifer system.</title>
        <authorList>
            <person name="Anantharaman K."/>
            <person name="Brown C.T."/>
            <person name="Hug L.A."/>
            <person name="Sharon I."/>
            <person name="Castelle C.J."/>
            <person name="Probst A.J."/>
            <person name="Thomas B.C."/>
            <person name="Singh A."/>
            <person name="Wilkins M.J."/>
            <person name="Karaoz U."/>
            <person name="Brodie E.L."/>
            <person name="Williams K.H."/>
            <person name="Hubbard S.S."/>
            <person name="Banfield J.F."/>
        </authorList>
    </citation>
    <scope>NUCLEOTIDE SEQUENCE [LARGE SCALE GENOMIC DNA]</scope>
</reference>